<dbReference type="EMBL" id="LOWA01000028">
    <property type="protein sequence ID" value="KVE27539.1"/>
    <property type="molecule type" value="Genomic_DNA"/>
</dbReference>
<reference evidence="1 2" key="1">
    <citation type="submission" date="2015-11" db="EMBL/GenBank/DDBJ databases">
        <title>Expanding the genomic diversity of Burkholderia species for the development of highly accurate diagnostics.</title>
        <authorList>
            <person name="Sahl J."/>
            <person name="Keim P."/>
            <person name="Wagner D."/>
        </authorList>
    </citation>
    <scope>NUCLEOTIDE SEQUENCE [LARGE SCALE GENOMIC DNA]</scope>
    <source>
        <strain evidence="1 2">TSV85</strain>
    </source>
</reference>
<protein>
    <submittedName>
        <fullName evidence="1">Uncharacterized protein</fullName>
    </submittedName>
</protein>
<organism evidence="1 2">
    <name type="scientific">Burkholderia singularis</name>
    <dbReference type="NCBI Taxonomy" id="1503053"/>
    <lineage>
        <taxon>Bacteria</taxon>
        <taxon>Pseudomonadati</taxon>
        <taxon>Pseudomonadota</taxon>
        <taxon>Betaproteobacteria</taxon>
        <taxon>Burkholderiales</taxon>
        <taxon>Burkholderiaceae</taxon>
        <taxon>Burkholderia</taxon>
        <taxon>pseudomallei group</taxon>
    </lineage>
</organism>
<dbReference type="Proteomes" id="UP000062788">
    <property type="component" value="Unassembled WGS sequence"/>
</dbReference>
<proteinExistence type="predicted"/>
<evidence type="ECO:0000313" key="2">
    <source>
        <dbReference type="Proteomes" id="UP000062788"/>
    </source>
</evidence>
<name>A0A103E379_9BURK</name>
<keyword evidence="2" id="KW-1185">Reference proteome</keyword>
<sequence length="80" mass="8425">MEGAAGAAAFALQGGAVSRDASSSRTSFAVWRGASLCRAASRNASRGRRRPIWPALEAALANAWISACRRQRVNPAARPE</sequence>
<gene>
    <name evidence="1" type="ORF">WS67_11460</name>
</gene>
<dbReference type="AlphaFoldDB" id="A0A103E379"/>
<comment type="caution">
    <text evidence="1">The sequence shown here is derived from an EMBL/GenBank/DDBJ whole genome shotgun (WGS) entry which is preliminary data.</text>
</comment>
<evidence type="ECO:0000313" key="1">
    <source>
        <dbReference type="EMBL" id="KVE27539.1"/>
    </source>
</evidence>
<accession>A0A103E379</accession>